<dbReference type="PANTHER" id="PTHR42842">
    <property type="entry name" value="FAD/NAD(P)-BINDING OXIDOREDUCTASE"/>
    <property type="match status" value="1"/>
</dbReference>
<dbReference type="RefSeq" id="WP_193499690.1">
    <property type="nucleotide sequence ID" value="NZ_JADCKC010000001.1"/>
</dbReference>
<feature type="domain" description="FAD-dependent protein C-terminal" evidence="1">
    <location>
        <begin position="279"/>
        <end position="475"/>
    </location>
</feature>
<dbReference type="Gene3D" id="3.30.70.2700">
    <property type="match status" value="1"/>
</dbReference>
<dbReference type="Gene3D" id="3.50.50.60">
    <property type="entry name" value="FAD/NAD(P)-binding domain"/>
    <property type="match status" value="2"/>
</dbReference>
<evidence type="ECO:0000259" key="1">
    <source>
        <dbReference type="Pfam" id="PF21688"/>
    </source>
</evidence>
<protein>
    <recommendedName>
        <fullName evidence="1">FAD-dependent protein C-terminal domain-containing protein</fullName>
    </recommendedName>
</protein>
<sequence>MILVRNIRLPLSCGEQEAGARALKLLHLAPGRVAHCGVAKLSVDARRGAPVLVYTMAVTLKDEGEESAFAGASPYVCISRQPVFDFPKAGAPLMHRPVVCGLGPAGLFAALLFARSGYRPIVLERGPSLQQRVAAVEHFEKTGELDPNANLQFGEGGAGTFSDGKLTTRVGDPLCAFVTQALLEHGAPKDIAWRQKPHVGTDLLQGVIASIRQEIERLGGTVRFNTPLTGLRTRGGTLCAAVTPEGEIPCEALILAVGHSARDTFSMLYGMGLPMECKPFSVGMRAEHLQTEIEKSLYHGAAGHPALPRGEYQLSQHVGERCVYTFCMCPGGRVVAAASEEGGVVTNGMSYHARSGPNANAAVVVSVDGRDFDGDPVRAVEFQQKLEQAAYRAGAAAAPYAAPAETVGSFLEGRGRLELSSVRPTYPRGVVPCDLGSLLPGELADTLRTGLRAFGRKMAAYRAPDAVLTGLETRTSSPVRLLRGDDLQCLGMPGLYPCGEGAGYAGGIMTAAVDGVRCAAQLMSGHTPPEC</sequence>
<gene>
    <name evidence="2" type="ORF">INF35_00810</name>
</gene>
<evidence type="ECO:0000313" key="2">
    <source>
        <dbReference type="EMBL" id="MBE5036346.1"/>
    </source>
</evidence>
<dbReference type="EMBL" id="JADCKC010000001">
    <property type="protein sequence ID" value="MBE5036346.1"/>
    <property type="molecule type" value="Genomic_DNA"/>
</dbReference>
<dbReference type="PIRSF" id="PIRSF038984">
    <property type="entry name" value="FAD_binding_protein"/>
    <property type="match status" value="1"/>
</dbReference>
<dbReference type="Proteomes" id="UP000768567">
    <property type="component" value="Unassembled WGS sequence"/>
</dbReference>
<reference evidence="2 3" key="1">
    <citation type="submission" date="2020-10" db="EMBL/GenBank/DDBJ databases">
        <title>ChiBAC.</title>
        <authorList>
            <person name="Zenner C."/>
            <person name="Hitch T.C.A."/>
            <person name="Clavel T."/>
        </authorList>
    </citation>
    <scope>NUCLEOTIDE SEQUENCE [LARGE SCALE GENOMIC DNA]</scope>
    <source>
        <strain evidence="2 3">DSM 109015</strain>
    </source>
</reference>
<name>A0ABR9QZP3_9FIRM</name>
<keyword evidence="3" id="KW-1185">Reference proteome</keyword>
<evidence type="ECO:0000313" key="3">
    <source>
        <dbReference type="Proteomes" id="UP000768567"/>
    </source>
</evidence>
<dbReference type="InterPro" id="IPR036188">
    <property type="entry name" value="FAD/NAD-bd_sf"/>
</dbReference>
<comment type="caution">
    <text evidence="2">The sequence shown here is derived from an EMBL/GenBank/DDBJ whole genome shotgun (WGS) entry which is preliminary data.</text>
</comment>
<dbReference type="InterPro" id="IPR049516">
    <property type="entry name" value="FAD-depend_C"/>
</dbReference>
<organism evidence="2 3">
    <name type="scientific">Gemmiger gallinarum</name>
    <dbReference type="NCBI Taxonomy" id="2779354"/>
    <lineage>
        <taxon>Bacteria</taxon>
        <taxon>Bacillati</taxon>
        <taxon>Bacillota</taxon>
        <taxon>Clostridia</taxon>
        <taxon>Eubacteriales</taxon>
        <taxon>Gemmiger</taxon>
    </lineage>
</organism>
<dbReference type="InterPro" id="IPR028348">
    <property type="entry name" value="FAD-binding_protein"/>
</dbReference>
<accession>A0ABR9QZP3</accession>
<dbReference type="Pfam" id="PF21688">
    <property type="entry name" value="FAD-depend_C"/>
    <property type="match status" value="1"/>
</dbReference>
<dbReference type="SUPFAM" id="SSF51905">
    <property type="entry name" value="FAD/NAD(P)-binding domain"/>
    <property type="match status" value="1"/>
</dbReference>
<proteinExistence type="predicted"/>
<dbReference type="PANTHER" id="PTHR42842:SF3">
    <property type="entry name" value="FAD_NAD(P)-BINDING OXIDOREDUCTASE FAMILY PROTEIN"/>
    <property type="match status" value="1"/>
</dbReference>